<dbReference type="Gene3D" id="3.50.50.60">
    <property type="entry name" value="FAD/NAD(P)-binding domain"/>
    <property type="match status" value="1"/>
</dbReference>
<dbReference type="SUPFAM" id="SSF54373">
    <property type="entry name" value="FAD-linked reductases, C-terminal domain"/>
    <property type="match status" value="1"/>
</dbReference>
<dbReference type="EMBL" id="BMOD01000001">
    <property type="protein sequence ID" value="GGJ21146.1"/>
    <property type="molecule type" value="Genomic_DNA"/>
</dbReference>
<evidence type="ECO:0000313" key="4">
    <source>
        <dbReference type="EMBL" id="GGJ21146.1"/>
    </source>
</evidence>
<dbReference type="PANTHER" id="PTHR13847">
    <property type="entry name" value="SARCOSINE DEHYDROGENASE-RELATED"/>
    <property type="match status" value="1"/>
</dbReference>
<keyword evidence="2" id="KW-0472">Membrane</keyword>
<feature type="domain" description="FAD dependent oxidoreductase" evidence="3">
    <location>
        <begin position="7"/>
        <end position="314"/>
    </location>
</feature>
<dbReference type="RefSeq" id="WP_188999085.1">
    <property type="nucleotide sequence ID" value="NZ_BMOD01000001.1"/>
</dbReference>
<gene>
    <name evidence="4" type="ORF">GCM10008938_04200</name>
</gene>
<keyword evidence="2" id="KW-0812">Transmembrane</keyword>
<comment type="caution">
    <text evidence="4">The sequence shown here is derived from an EMBL/GenBank/DDBJ whole genome shotgun (WGS) entry which is preliminary data.</text>
</comment>
<keyword evidence="5" id="KW-1185">Reference proteome</keyword>
<reference evidence="5" key="1">
    <citation type="journal article" date="2019" name="Int. J. Syst. Evol. Microbiol.">
        <title>The Global Catalogue of Microorganisms (GCM) 10K type strain sequencing project: providing services to taxonomists for standard genome sequencing and annotation.</title>
        <authorList>
            <consortium name="The Broad Institute Genomics Platform"/>
            <consortium name="The Broad Institute Genome Sequencing Center for Infectious Disease"/>
            <person name="Wu L."/>
            <person name="Ma J."/>
        </authorList>
    </citation>
    <scope>NUCLEOTIDE SEQUENCE [LARGE SCALE GENOMIC DNA]</scope>
    <source>
        <strain evidence="5">JCM 14370</strain>
    </source>
</reference>
<evidence type="ECO:0000313" key="5">
    <source>
        <dbReference type="Proteomes" id="UP000632222"/>
    </source>
</evidence>
<feature type="transmembrane region" description="Helical" evidence="2">
    <location>
        <begin position="7"/>
        <end position="28"/>
    </location>
</feature>
<dbReference type="Gene3D" id="3.30.9.10">
    <property type="entry name" value="D-Amino Acid Oxidase, subunit A, domain 2"/>
    <property type="match status" value="1"/>
</dbReference>
<organism evidence="4 5">
    <name type="scientific">Deinococcus roseus</name>
    <dbReference type="NCBI Taxonomy" id="392414"/>
    <lineage>
        <taxon>Bacteria</taxon>
        <taxon>Thermotogati</taxon>
        <taxon>Deinococcota</taxon>
        <taxon>Deinococci</taxon>
        <taxon>Deinococcales</taxon>
        <taxon>Deinococcaceae</taxon>
        <taxon>Deinococcus</taxon>
    </lineage>
</organism>
<evidence type="ECO:0000256" key="2">
    <source>
        <dbReference type="SAM" id="Phobius"/>
    </source>
</evidence>
<keyword evidence="1" id="KW-0560">Oxidoreductase</keyword>
<evidence type="ECO:0000259" key="3">
    <source>
        <dbReference type="Pfam" id="PF01266"/>
    </source>
</evidence>
<dbReference type="InterPro" id="IPR036188">
    <property type="entry name" value="FAD/NAD-bd_sf"/>
</dbReference>
<protein>
    <submittedName>
        <fullName evidence="4">Glycine oxidase ThiO</fullName>
    </submittedName>
</protein>
<keyword evidence="2" id="KW-1133">Transmembrane helix</keyword>
<name>A0ABQ2CUC4_9DEIO</name>
<evidence type="ECO:0000256" key="1">
    <source>
        <dbReference type="ARBA" id="ARBA00023002"/>
    </source>
</evidence>
<accession>A0ABQ2CUC4</accession>
<dbReference type="Pfam" id="PF01266">
    <property type="entry name" value="DAO"/>
    <property type="match status" value="1"/>
</dbReference>
<dbReference type="SUPFAM" id="SSF51905">
    <property type="entry name" value="FAD/NAD(P)-binding domain"/>
    <property type="match status" value="1"/>
</dbReference>
<dbReference type="InterPro" id="IPR006076">
    <property type="entry name" value="FAD-dep_OxRdtase"/>
</dbReference>
<sequence>MKTEKHVMVVGAGIVGSMIAVQLLDLGWQVTLLDAGFAGQATRASGGMLAPTSEAHSLPVSWREKAQLSLQLWKTWLERFERMGLDVGYISSLAHAATHLQEAEQFKSNLQSAGQWTEDNPEHPHGMAFYSEEGSLDPVQVLRALHALVPVTQAEVKRLWEDGHTIKADTSSGELQADGAVLACGAWSNRFGIPVQSRQGQALLLEGEHVDHATYKGRGYMVPRQGATYVGATEIDTWDTTPTHGARSTLLAYVQQHKPDLQEVRVLDHKVGLRPLLPEPMIAPHPSLQNVLVATGHHRNGILLAPVTAQRVMQLFMQESPPSYGVTVH</sequence>
<dbReference type="Proteomes" id="UP000632222">
    <property type="component" value="Unassembled WGS sequence"/>
</dbReference>
<dbReference type="PANTHER" id="PTHR13847:SF289">
    <property type="entry name" value="GLYCINE OXIDASE"/>
    <property type="match status" value="1"/>
</dbReference>
<proteinExistence type="predicted"/>